<dbReference type="EMBL" id="KY695013">
    <property type="protein sequence ID" value="ARO72616.1"/>
    <property type="molecule type" value="Genomic_RNA"/>
</dbReference>
<reference evidence="1" key="1">
    <citation type="journal article" date="2017" name="J. Microbiol. Biotechnol.">
        <title>Genome Sequences of Spinach Deltapartitivirus 1, Spinach Amalgavirus 1, and Spinach Latent Virus Identified in Spinach Transcriptome.</title>
        <authorList>
            <person name="Park D."/>
            <person name="Hahn Y."/>
        </authorList>
    </citation>
    <scope>NUCLEOTIDE SEQUENCE</scope>
    <source>
        <strain evidence="1">SRP059420</strain>
    </source>
</reference>
<protein>
    <submittedName>
        <fullName evidence="1">Putative 2b protein</fullName>
    </submittedName>
</protein>
<sequence length="195" mass="21880">MDAMLIKEQMIRSHGKRIVDAGSMSQRCCRLMCLFLLLINLSTVTEARRFPQPIAVMEGAPDPPARLVVKIPDLAIDFELQEFTNPAVVIQTVYRRIIDEVPKGWYGLKSWSSSNYGDVVAGLKRAARVKVHFSIPGSDWAYTLNLSEVVSGLALPKLPIPEKYLRMPIAITIDDTVNKIGDGFDDVPSPWYLYQ</sequence>
<proteinExistence type="predicted"/>
<name>A0A1W6S3U4_9BROM</name>
<evidence type="ECO:0000313" key="1">
    <source>
        <dbReference type="EMBL" id="ARO72616.1"/>
    </source>
</evidence>
<accession>A0A1W6S3U4</accession>
<organism evidence="1">
    <name type="scientific">Spinach latent virus</name>
    <dbReference type="NCBI Taxonomy" id="42680"/>
    <lineage>
        <taxon>Viruses</taxon>
        <taxon>Riboviria</taxon>
        <taxon>Orthornavirae</taxon>
        <taxon>Kitrinoviricota</taxon>
        <taxon>Alsuviricetes</taxon>
        <taxon>Martellivirales</taxon>
        <taxon>Bromoviridae</taxon>
        <taxon>Ilarvirus</taxon>
        <taxon>Ilarvirus SLV</taxon>
    </lineage>
</organism>